<dbReference type="Gene3D" id="3.40.50.200">
    <property type="entry name" value="Peptidase S8/S53 domain"/>
    <property type="match status" value="2"/>
</dbReference>
<dbReference type="OrthoDB" id="10256524at2759"/>
<reference evidence="17" key="2">
    <citation type="journal article" date="2015" name="Genome Biol.">
        <title>Comparative genomics of Steinernema reveals deeply conserved gene regulatory networks.</title>
        <authorList>
            <person name="Dillman A.R."/>
            <person name="Macchietto M."/>
            <person name="Porter C.F."/>
            <person name="Rogers A."/>
            <person name="Williams B."/>
            <person name="Antoshechkin I."/>
            <person name="Lee M.M."/>
            <person name="Goodwin Z."/>
            <person name="Lu X."/>
            <person name="Lewis E.E."/>
            <person name="Goodrich-Blair H."/>
            <person name="Stock S.P."/>
            <person name="Adams B.J."/>
            <person name="Sternberg P.W."/>
            <person name="Mortazavi A."/>
        </authorList>
    </citation>
    <scope>NUCLEOTIDE SEQUENCE [LARGE SCALE GENOMIC DNA]</scope>
    <source>
        <strain evidence="17">ALL</strain>
    </source>
</reference>
<evidence type="ECO:0000259" key="13">
    <source>
        <dbReference type="Pfam" id="PF12580"/>
    </source>
</evidence>
<dbReference type="PROSITE" id="PS00138">
    <property type="entry name" value="SUBTILASE_SER"/>
    <property type="match status" value="1"/>
</dbReference>
<evidence type="ECO:0000259" key="16">
    <source>
        <dbReference type="Pfam" id="PF21316"/>
    </source>
</evidence>
<evidence type="ECO:0000256" key="8">
    <source>
        <dbReference type="ARBA" id="ARBA00022825"/>
    </source>
</evidence>
<dbReference type="GO" id="GO:0004177">
    <property type="term" value="F:aminopeptidase activity"/>
    <property type="evidence" value="ECO:0007669"/>
    <property type="project" value="UniProtKB-KW"/>
</dbReference>
<keyword evidence="8 10" id="KW-0720">Serine protease</keyword>
<dbReference type="Pfam" id="PF00082">
    <property type="entry name" value="Peptidase_S8"/>
    <property type="match status" value="1"/>
</dbReference>
<keyword evidence="6 10" id="KW-0645">Protease</keyword>
<comment type="similarity">
    <text evidence="2 10">Belongs to the peptidase S8 family.</text>
</comment>
<keyword evidence="7 10" id="KW-0378">Hydrolase</keyword>
<protein>
    <recommendedName>
        <fullName evidence="4">Tripeptidyl-peptidase 2</fullName>
        <ecNumber evidence="3">3.4.14.10</ecNumber>
    </recommendedName>
    <alternativeName>
        <fullName evidence="9">Tripeptidyl aminopeptidase</fullName>
    </alternativeName>
</protein>
<dbReference type="InterPro" id="IPR015500">
    <property type="entry name" value="Peptidase_S8_subtilisin-rel"/>
</dbReference>
<dbReference type="InterPro" id="IPR022232">
    <property type="entry name" value="TPPII_C_art"/>
</dbReference>
<dbReference type="InterPro" id="IPR046940">
    <property type="entry name" value="TPPII_Ig-like_sf"/>
</dbReference>
<comment type="caution">
    <text evidence="17">The sequence shown here is derived from an EMBL/GenBank/DDBJ whole genome shotgun (WGS) entry which is preliminary data.</text>
</comment>
<dbReference type="FunFam" id="3.40.50.200:FF:000003">
    <property type="entry name" value="Tripeptidyl peptidase 2"/>
    <property type="match status" value="1"/>
</dbReference>
<feature type="active site" description="Charge relay system" evidence="10">
    <location>
        <position position="312"/>
    </location>
</feature>
<evidence type="ECO:0000256" key="9">
    <source>
        <dbReference type="ARBA" id="ARBA00032232"/>
    </source>
</evidence>
<dbReference type="Gene3D" id="6.10.250.3080">
    <property type="match status" value="1"/>
</dbReference>
<dbReference type="InterPro" id="IPR050131">
    <property type="entry name" value="Peptidase_S8_subtilisin-like"/>
</dbReference>
<feature type="active site" description="Charge relay system" evidence="10">
    <location>
        <position position="497"/>
    </location>
</feature>
<dbReference type="PRINTS" id="PR00723">
    <property type="entry name" value="SUBTILISIN"/>
</dbReference>
<dbReference type="Pfam" id="PF21223">
    <property type="entry name" value="TPPII_Ig-like-1"/>
    <property type="match status" value="1"/>
</dbReference>
<dbReference type="InterPro" id="IPR023828">
    <property type="entry name" value="Peptidase_S8_Ser-AS"/>
</dbReference>
<dbReference type="Pfam" id="PF12580">
    <property type="entry name" value="TPPII"/>
    <property type="match status" value="1"/>
</dbReference>
<dbReference type="GO" id="GO:0004252">
    <property type="term" value="F:serine-type endopeptidase activity"/>
    <property type="evidence" value="ECO:0007669"/>
    <property type="project" value="UniProtKB-UniRule"/>
</dbReference>
<dbReference type="CDD" id="cd04857">
    <property type="entry name" value="Peptidases_S8_Tripeptidyl_Aminopeptidase_II"/>
    <property type="match status" value="1"/>
</dbReference>
<feature type="domain" description="Peptidase S8/S53" evidence="12">
    <location>
        <begin position="81"/>
        <end position="542"/>
    </location>
</feature>
<feature type="active site" description="Charge relay system" evidence="10">
    <location>
        <position position="90"/>
    </location>
</feature>
<evidence type="ECO:0000256" key="1">
    <source>
        <dbReference type="ARBA" id="ARBA00001910"/>
    </source>
</evidence>
<dbReference type="InterPro" id="IPR046939">
    <property type="entry name" value="TPPII_C_sf"/>
</dbReference>
<dbReference type="EC" id="3.4.14.10" evidence="3"/>
<comment type="catalytic activity">
    <reaction evidence="1">
        <text>Release of an N-terminal tripeptide from a polypeptide.</text>
        <dbReference type="EC" id="3.4.14.10"/>
    </reaction>
</comment>
<gene>
    <name evidence="17" type="ORF">L596_015393</name>
</gene>
<dbReference type="GO" id="GO:0006508">
    <property type="term" value="P:proteolysis"/>
    <property type="evidence" value="ECO:0007669"/>
    <property type="project" value="UniProtKB-KW"/>
</dbReference>
<dbReference type="Pfam" id="PF21316">
    <property type="entry name" value="TPPII_GBD"/>
    <property type="match status" value="1"/>
</dbReference>
<dbReference type="GO" id="GO:0008240">
    <property type="term" value="F:tripeptidyl-peptidase activity"/>
    <property type="evidence" value="ECO:0007669"/>
    <property type="project" value="UniProtKB-EC"/>
</dbReference>
<evidence type="ECO:0000256" key="5">
    <source>
        <dbReference type="ARBA" id="ARBA00022438"/>
    </source>
</evidence>
<feature type="domain" description="Tripeptidyl-peptidase II galactose-binding" evidence="16">
    <location>
        <begin position="711"/>
        <end position="798"/>
    </location>
</feature>
<dbReference type="Pfam" id="PF12583">
    <property type="entry name" value="TPPII_C"/>
    <property type="match status" value="1"/>
</dbReference>
<dbReference type="InterPro" id="IPR036852">
    <property type="entry name" value="Peptidase_S8/S53_dom_sf"/>
</dbReference>
<evidence type="ECO:0000259" key="14">
    <source>
        <dbReference type="Pfam" id="PF12583"/>
    </source>
</evidence>
<evidence type="ECO:0000256" key="3">
    <source>
        <dbReference type="ARBA" id="ARBA00012462"/>
    </source>
</evidence>
<dbReference type="EMBL" id="AZBU02000004">
    <property type="protein sequence ID" value="TKR81540.1"/>
    <property type="molecule type" value="Genomic_DNA"/>
</dbReference>
<dbReference type="InterPro" id="IPR022229">
    <property type="entry name" value="TPPII_Ig-like-2"/>
</dbReference>
<evidence type="ECO:0000259" key="12">
    <source>
        <dbReference type="Pfam" id="PF00082"/>
    </source>
</evidence>
<dbReference type="Gene3D" id="1.25.40.710">
    <property type="match status" value="1"/>
</dbReference>
<dbReference type="PANTHER" id="PTHR43806:SF14">
    <property type="entry name" value="TRIPEPTIDYL-PEPTIDASE 2"/>
    <property type="match status" value="1"/>
</dbReference>
<name>A0A4U5NFU9_STECR</name>
<dbReference type="InterPro" id="IPR048384">
    <property type="entry name" value="TPPII_GBD"/>
</dbReference>
<dbReference type="GO" id="GO:0005829">
    <property type="term" value="C:cytosol"/>
    <property type="evidence" value="ECO:0007669"/>
    <property type="project" value="TreeGrafter"/>
</dbReference>
<feature type="domain" description="Tripeptidyl-peptidase II first Ig-like" evidence="15">
    <location>
        <begin position="575"/>
        <end position="691"/>
    </location>
</feature>
<sequence length="1383" mass="153658">MVCFLTILEARVSWNLFSVRKDAYRARMEGATPTMSASSSNSVLQPVLEAEMDFEFPLKHLLPKNDTQIEGFLKKHPEYDGRGVRIAILDTGVDPAIPTLSTTTTGEPKFIDVMDLTGAGDVVTTTIRKPDEKGYITGLTGRKMKIPENWVNPTKEFRVGMKPIFELYSKSLQNRVKKERREEYWETDHRLSSADARRLLDKHETDIGGQSDQIKDKYDRENLACMVDYLKQAEKFEDVGPISDCLVWNDGKKWVACVDTSFRGKLGQCKVMSNFRESFEYDSFSTKDMLTYAVTIHNNGNLLEIIACSMSHGSHVANIAAGHCPEDPSRNGLAPGARIVSMCIGDLRLNAMETGTALMRAFQKCVDLKVDIVNYSFGEATHLPNQGRIIEELAKMVNRHGIIFMSSAGNNGPALSTVGAPGATSSVSIGVGAYVSEAMMETMYSLRDKIPDTLYPWSSRGPAQDGSLGVSICAPGAAITGVPRSNLTGTQLMNGTSMSSPNATGSTACLLSAMKQNDLPISPYSVRAALENTAIPTRTGDTFVMGQGLVQIESAFEYLKSDNARSGFTPELYGFKVEVAPNGNRGIYLREFFETRKPQDFAITVEPMFMECPDLKKECKLDFERHFLLECNADFVESPKCLELGAHSRSFSVRVDPTKLTPGQAYYTEIRGIDARRKNLGPLFRVPITVITPLTVDASTDYTLTGKKTMEPSHPERTFVKIPEGATYAEVKLKSNDAQDKTRYIAHMVQLLPNLAYRNTEKHTVVELEPRAEKSIFLKVFSGRTLELCLTKWWQNLGKAELEWSVAFRGAHPLDNHMTILSTSPIWRFDVENSLDRYEEITPAITLKELAIPLKPQDVKLIPMGPRDTMINATIIWELLLNYNFTVGEKKTVDCLFELPSLSTMLYENPIDNILIMVYSKDKKYMGTASSYPQRYIMKLPKGDYVAKVQIRSHSDVILERFRDISLIFRQRINQVSLSCYANPAGAITGVGTKKITGKGIRCGERIPVYVTPLSDDKVPKQVVAGAYLSGHLTLANADQENVKKTALFPVTYVFPEWGKRQSKALSKVELVAPKSDDRARSATPPPNSEEAMNETIRDVKIGFLSKLTDEVAADRVWSELYESYPNHIPLLTAQLVRLSKAGISKPGHVDAMEGLVEHILGVCEPTEVLIYQGTKQENNDDPKLKQDMDQRKNAIINALATRVEYLGDSVLRMSKEVIPTMLRKGLNITESGLVVVESSASMDKKPSVGDFQIVGEQDQSAATPSAQSEPADAEVPDQQLPEQSTVTRQQFDDAYNELLKWVDPHEKPRFSLLTAKHAMAHGHNGRAAKALQKCIDDRNGMSGGAPLETVLAEVLVNVGCDYIARNMRNASILKYPSDFQPF</sequence>
<feature type="domain" description="Tripeptidyl peptidase II second Ig-like" evidence="13">
    <location>
        <begin position="837"/>
        <end position="1023"/>
    </location>
</feature>
<evidence type="ECO:0000256" key="11">
    <source>
        <dbReference type="SAM" id="MobiDB-lite"/>
    </source>
</evidence>
<reference evidence="17" key="1">
    <citation type="submission" date="2013-11" db="EMBL/GenBank/DDBJ databases">
        <authorList>
            <person name="Sternberg P."/>
            <person name="Dillman A."/>
            <person name="Macchietto M."/>
        </authorList>
    </citation>
    <scope>NUCLEOTIDE SEQUENCE</scope>
    <source>
        <strain evidence="17">ALL</strain>
    </source>
</reference>
<feature type="domain" description="Tripeptidyl peptidase II C-terminal" evidence="14">
    <location>
        <begin position="1089"/>
        <end position="1139"/>
    </location>
</feature>
<dbReference type="InterPro" id="IPR000209">
    <property type="entry name" value="Peptidase_S8/S53_dom"/>
</dbReference>
<proteinExistence type="inferred from homology"/>
<dbReference type="SUPFAM" id="SSF52743">
    <property type="entry name" value="Subtilisin-like"/>
    <property type="match status" value="1"/>
</dbReference>
<evidence type="ECO:0000256" key="10">
    <source>
        <dbReference type="PROSITE-ProRule" id="PRU01240"/>
    </source>
</evidence>
<reference evidence="17" key="3">
    <citation type="journal article" date="2019" name="G3 (Bethesda)">
        <title>Hybrid Assembly of the Genome of the Entomopathogenic Nematode Steinernema carpocapsae Identifies the X-Chromosome.</title>
        <authorList>
            <person name="Serra L."/>
            <person name="Macchietto M."/>
            <person name="Macias-Munoz A."/>
            <person name="McGill C.J."/>
            <person name="Rodriguez I.M."/>
            <person name="Rodriguez B."/>
            <person name="Murad R."/>
            <person name="Mortazavi A."/>
        </authorList>
    </citation>
    <scope>NUCLEOTIDE SEQUENCE</scope>
    <source>
        <strain evidence="17">ALL</strain>
    </source>
</reference>
<keyword evidence="5" id="KW-0031">Aminopeptidase</keyword>
<dbReference type="InterPro" id="IPR034051">
    <property type="entry name" value="TPP_II_domain"/>
</dbReference>
<evidence type="ECO:0000256" key="7">
    <source>
        <dbReference type="ARBA" id="ARBA00022801"/>
    </source>
</evidence>
<evidence type="ECO:0000256" key="2">
    <source>
        <dbReference type="ARBA" id="ARBA00011073"/>
    </source>
</evidence>
<feature type="compositionally biased region" description="Polar residues" evidence="11">
    <location>
        <begin position="1259"/>
        <end position="1269"/>
    </location>
</feature>
<evidence type="ECO:0000259" key="15">
    <source>
        <dbReference type="Pfam" id="PF21223"/>
    </source>
</evidence>
<dbReference type="PROSITE" id="PS51892">
    <property type="entry name" value="SUBTILASE"/>
    <property type="match status" value="1"/>
</dbReference>
<dbReference type="InterPro" id="IPR048383">
    <property type="entry name" value="TPPII_Ig-like-1"/>
</dbReference>
<evidence type="ECO:0000313" key="17">
    <source>
        <dbReference type="EMBL" id="TKR81540.1"/>
    </source>
</evidence>
<accession>A0A4U5NFU9</accession>
<dbReference type="PANTHER" id="PTHR43806">
    <property type="entry name" value="PEPTIDASE S8"/>
    <property type="match status" value="1"/>
</dbReference>
<evidence type="ECO:0000256" key="4">
    <source>
        <dbReference type="ARBA" id="ARBA00020244"/>
    </source>
</evidence>
<evidence type="ECO:0000256" key="6">
    <source>
        <dbReference type="ARBA" id="ARBA00022670"/>
    </source>
</evidence>
<dbReference type="Gene3D" id="2.60.40.3170">
    <property type="match status" value="1"/>
</dbReference>
<organism evidence="17">
    <name type="scientific">Steinernema carpocapsae</name>
    <name type="common">Entomopathogenic nematode</name>
    <dbReference type="NCBI Taxonomy" id="34508"/>
    <lineage>
        <taxon>Eukaryota</taxon>
        <taxon>Metazoa</taxon>
        <taxon>Ecdysozoa</taxon>
        <taxon>Nematoda</taxon>
        <taxon>Chromadorea</taxon>
        <taxon>Rhabditida</taxon>
        <taxon>Tylenchina</taxon>
        <taxon>Panagrolaimomorpha</taxon>
        <taxon>Strongyloidoidea</taxon>
        <taxon>Steinernematidae</taxon>
        <taxon>Steinernema</taxon>
    </lineage>
</organism>
<feature type="region of interest" description="Disordered" evidence="11">
    <location>
        <begin position="1259"/>
        <end position="1285"/>
    </location>
</feature>